<dbReference type="Proteomes" id="UP001152795">
    <property type="component" value="Unassembled WGS sequence"/>
</dbReference>
<evidence type="ECO:0000313" key="7">
    <source>
        <dbReference type="Proteomes" id="UP001152795"/>
    </source>
</evidence>
<dbReference type="PROSITE" id="PS00010">
    <property type="entry name" value="ASX_HYDROXYL"/>
    <property type="match status" value="1"/>
</dbReference>
<comment type="caution">
    <text evidence="6">The sequence shown here is derived from an EMBL/GenBank/DDBJ whole genome shotgun (WGS) entry which is preliminary data.</text>
</comment>
<dbReference type="Gene3D" id="2.10.25.10">
    <property type="entry name" value="Laminin"/>
    <property type="match status" value="1"/>
</dbReference>
<reference evidence="6" key="1">
    <citation type="submission" date="2020-04" db="EMBL/GenBank/DDBJ databases">
        <authorList>
            <person name="Alioto T."/>
            <person name="Alioto T."/>
            <person name="Gomez Garrido J."/>
        </authorList>
    </citation>
    <scope>NUCLEOTIDE SEQUENCE</scope>
    <source>
        <strain evidence="6">A484AB</strain>
    </source>
</reference>
<dbReference type="InterPro" id="IPR000152">
    <property type="entry name" value="EGF-type_Asp/Asn_hydroxyl_site"/>
</dbReference>
<gene>
    <name evidence="6" type="ORF">PACLA_8A007967</name>
</gene>
<proteinExistence type="predicted"/>
<dbReference type="SMART" id="SM00181">
    <property type="entry name" value="EGF"/>
    <property type="match status" value="1"/>
</dbReference>
<keyword evidence="7" id="KW-1185">Reference proteome</keyword>
<dbReference type="InterPro" id="IPR001881">
    <property type="entry name" value="EGF-like_Ca-bd_dom"/>
</dbReference>
<keyword evidence="3" id="KW-0677">Repeat</keyword>
<dbReference type="InterPro" id="IPR024731">
    <property type="entry name" value="NELL2-like_EGF"/>
</dbReference>
<keyword evidence="2" id="KW-0732">Signal</keyword>
<evidence type="ECO:0000256" key="3">
    <source>
        <dbReference type="ARBA" id="ARBA00022737"/>
    </source>
</evidence>
<sequence>MNYYRFWYVIIFHVDINECETQAPCHANATCTNVDGSYYCACKANFSGNGFFCEELTCKVDAIYYATSSGIKGVFSDGNSTVTIISGSNVKLNYDSTSERLLYYDGDNLISVKLDGSNATTIASLSIVLRFAVDHITRKVYYITNLFRNVRSIDLDTGADNPVSSNVGSGVEDLDTDPNNSMFKKRTCDIDSLLYPFN</sequence>
<dbReference type="GO" id="GO:0005509">
    <property type="term" value="F:calcium ion binding"/>
    <property type="evidence" value="ECO:0007669"/>
    <property type="project" value="InterPro"/>
</dbReference>
<keyword evidence="4" id="KW-1015">Disulfide bond</keyword>
<dbReference type="EMBL" id="CACRXK020000093">
    <property type="protein sequence ID" value="CAB3978161.1"/>
    <property type="molecule type" value="Genomic_DNA"/>
</dbReference>
<dbReference type="InterPro" id="IPR018097">
    <property type="entry name" value="EGF_Ca-bd_CS"/>
</dbReference>
<dbReference type="InterPro" id="IPR011042">
    <property type="entry name" value="6-blade_b-propeller_TolB-like"/>
</dbReference>
<dbReference type="InterPro" id="IPR000742">
    <property type="entry name" value="EGF"/>
</dbReference>
<dbReference type="PROSITE" id="PS01187">
    <property type="entry name" value="EGF_CA"/>
    <property type="match status" value="1"/>
</dbReference>
<accession>A0A6S7FVD6</accession>
<protein>
    <submittedName>
        <fullName evidence="6">Nidogen-1 isoform X2</fullName>
    </submittedName>
</protein>
<evidence type="ECO:0000256" key="4">
    <source>
        <dbReference type="ARBA" id="ARBA00023157"/>
    </source>
</evidence>
<comment type="caution">
    <text evidence="5">Lacks conserved residue(s) required for the propagation of feature annotation.</text>
</comment>
<dbReference type="PROSITE" id="PS50026">
    <property type="entry name" value="EGF_3"/>
    <property type="match status" value="1"/>
</dbReference>
<evidence type="ECO:0000313" key="6">
    <source>
        <dbReference type="EMBL" id="CAB3978161.1"/>
    </source>
</evidence>
<dbReference type="SMART" id="SM00179">
    <property type="entry name" value="EGF_CA"/>
    <property type="match status" value="1"/>
</dbReference>
<evidence type="ECO:0000256" key="2">
    <source>
        <dbReference type="ARBA" id="ARBA00022729"/>
    </source>
</evidence>
<dbReference type="OrthoDB" id="2015116at2759"/>
<dbReference type="AlphaFoldDB" id="A0A6S7FVD6"/>
<evidence type="ECO:0000256" key="1">
    <source>
        <dbReference type="ARBA" id="ARBA00022536"/>
    </source>
</evidence>
<evidence type="ECO:0000256" key="5">
    <source>
        <dbReference type="PROSITE-ProRule" id="PRU00076"/>
    </source>
</evidence>
<name>A0A6S7FVD6_PARCT</name>
<dbReference type="FunFam" id="2.10.25.10:FF:000038">
    <property type="entry name" value="Fibrillin 2"/>
    <property type="match status" value="1"/>
</dbReference>
<organism evidence="6 7">
    <name type="scientific">Paramuricea clavata</name>
    <name type="common">Red gorgonian</name>
    <name type="synonym">Violescent sea-whip</name>
    <dbReference type="NCBI Taxonomy" id="317549"/>
    <lineage>
        <taxon>Eukaryota</taxon>
        <taxon>Metazoa</taxon>
        <taxon>Cnidaria</taxon>
        <taxon>Anthozoa</taxon>
        <taxon>Octocorallia</taxon>
        <taxon>Malacalcyonacea</taxon>
        <taxon>Plexauridae</taxon>
        <taxon>Paramuricea</taxon>
    </lineage>
</organism>
<keyword evidence="1 5" id="KW-0245">EGF-like domain</keyword>
<dbReference type="Gene3D" id="2.120.10.30">
    <property type="entry name" value="TolB, C-terminal domain"/>
    <property type="match status" value="1"/>
</dbReference>
<dbReference type="Pfam" id="PF12947">
    <property type="entry name" value="EGF_3"/>
    <property type="match status" value="1"/>
</dbReference>
<dbReference type="CDD" id="cd00054">
    <property type="entry name" value="EGF_CA"/>
    <property type="match status" value="1"/>
</dbReference>
<dbReference type="SUPFAM" id="SSF57196">
    <property type="entry name" value="EGF/Laminin"/>
    <property type="match status" value="1"/>
</dbReference>